<dbReference type="Pfam" id="PF24201">
    <property type="entry name" value="DUF7426"/>
    <property type="match status" value="1"/>
</dbReference>
<feature type="compositionally biased region" description="Polar residues" evidence="1">
    <location>
        <begin position="136"/>
        <end position="154"/>
    </location>
</feature>
<feature type="domain" description="DUF7426" evidence="2">
    <location>
        <begin position="6"/>
        <end position="141"/>
    </location>
</feature>
<keyword evidence="4" id="KW-1185">Reference proteome</keyword>
<protein>
    <recommendedName>
        <fullName evidence="2">DUF7426 domain-containing protein</fullName>
    </recommendedName>
</protein>
<evidence type="ECO:0000259" key="2">
    <source>
        <dbReference type="Pfam" id="PF24201"/>
    </source>
</evidence>
<reference evidence="3 4" key="1">
    <citation type="submission" date="2023-07" db="EMBL/GenBank/DDBJ databases">
        <title>Sequencing the genomes of 1000 actinobacteria strains.</title>
        <authorList>
            <person name="Klenk H.-P."/>
        </authorList>
    </citation>
    <scope>NUCLEOTIDE SEQUENCE [LARGE SCALE GENOMIC DNA]</scope>
    <source>
        <strain evidence="3 4">DSM 45554</strain>
    </source>
</reference>
<dbReference type="InterPro" id="IPR055849">
    <property type="entry name" value="DUF7426"/>
</dbReference>
<feature type="compositionally biased region" description="Low complexity" evidence="1">
    <location>
        <begin position="119"/>
        <end position="133"/>
    </location>
</feature>
<sequence length="185" mass="18833">MELSGLTEFLGAVEAKDSITLPWRGEKYVIPAPGPARRLRCAGLLAALGRPDGAEREAAVADAIGDEAQDVLIFGEDVAARMEADDVPIPVRSHLATVALVAWVQGEAAAQRYIDAAAAGEKGPKAKAPSKAPRTGTRSDAASTTKRPASTSGTRPRRSASPKPAAKAPDAPSTGGTSSPAGPSS</sequence>
<accession>A0ABU2CV48</accession>
<evidence type="ECO:0000313" key="4">
    <source>
        <dbReference type="Proteomes" id="UP001183585"/>
    </source>
</evidence>
<organism evidence="3 4">
    <name type="scientific">Promicromonospora iranensis</name>
    <dbReference type="NCBI Taxonomy" id="1105144"/>
    <lineage>
        <taxon>Bacteria</taxon>
        <taxon>Bacillati</taxon>
        <taxon>Actinomycetota</taxon>
        <taxon>Actinomycetes</taxon>
        <taxon>Micrococcales</taxon>
        <taxon>Promicromonosporaceae</taxon>
        <taxon>Promicromonospora</taxon>
    </lineage>
</organism>
<evidence type="ECO:0000313" key="3">
    <source>
        <dbReference type="EMBL" id="MDR7385207.1"/>
    </source>
</evidence>
<proteinExistence type="predicted"/>
<gene>
    <name evidence="3" type="ORF">J2S48_004722</name>
</gene>
<comment type="caution">
    <text evidence="3">The sequence shown here is derived from an EMBL/GenBank/DDBJ whole genome shotgun (WGS) entry which is preliminary data.</text>
</comment>
<name>A0ABU2CV48_9MICO</name>
<dbReference type="RefSeq" id="WP_274997262.1">
    <property type="nucleotide sequence ID" value="NZ_JAJQQP010000015.1"/>
</dbReference>
<feature type="region of interest" description="Disordered" evidence="1">
    <location>
        <begin position="119"/>
        <end position="185"/>
    </location>
</feature>
<dbReference type="EMBL" id="JAVDYE010000001">
    <property type="protein sequence ID" value="MDR7385207.1"/>
    <property type="molecule type" value="Genomic_DNA"/>
</dbReference>
<dbReference type="Proteomes" id="UP001183585">
    <property type="component" value="Unassembled WGS sequence"/>
</dbReference>
<evidence type="ECO:0000256" key="1">
    <source>
        <dbReference type="SAM" id="MobiDB-lite"/>
    </source>
</evidence>
<feature type="compositionally biased region" description="Low complexity" evidence="1">
    <location>
        <begin position="161"/>
        <end position="185"/>
    </location>
</feature>